<proteinExistence type="predicted"/>
<feature type="transmembrane region" description="Helical" evidence="2">
    <location>
        <begin position="88"/>
        <end position="105"/>
    </location>
</feature>
<dbReference type="EMBL" id="PVEM01000012">
    <property type="protein sequence ID" value="PTD05471.1"/>
    <property type="molecule type" value="Genomic_DNA"/>
</dbReference>
<comment type="caution">
    <text evidence="3">The sequence shown here is derived from an EMBL/GenBank/DDBJ whole genome shotgun (WGS) entry which is preliminary data.</text>
</comment>
<evidence type="ECO:0000256" key="2">
    <source>
        <dbReference type="SAM" id="Phobius"/>
    </source>
</evidence>
<keyword evidence="2" id="KW-0812">Transmembrane</keyword>
<evidence type="ECO:0008006" key="5">
    <source>
        <dbReference type="Google" id="ProtNLM"/>
    </source>
</evidence>
<gene>
    <name evidence="3" type="ORF">FCULG_00000466</name>
</gene>
<dbReference type="Proteomes" id="UP000241587">
    <property type="component" value="Unassembled WGS sequence"/>
</dbReference>
<dbReference type="OrthoDB" id="5284712at2759"/>
<keyword evidence="4" id="KW-1185">Reference proteome</keyword>
<organism evidence="3 4">
    <name type="scientific">Fusarium culmorum</name>
    <dbReference type="NCBI Taxonomy" id="5516"/>
    <lineage>
        <taxon>Eukaryota</taxon>
        <taxon>Fungi</taxon>
        <taxon>Dikarya</taxon>
        <taxon>Ascomycota</taxon>
        <taxon>Pezizomycotina</taxon>
        <taxon>Sordariomycetes</taxon>
        <taxon>Hypocreomycetidae</taxon>
        <taxon>Hypocreales</taxon>
        <taxon>Nectriaceae</taxon>
        <taxon>Fusarium</taxon>
    </lineage>
</organism>
<dbReference type="OMA" id="WYFALCW"/>
<evidence type="ECO:0000313" key="4">
    <source>
        <dbReference type="Proteomes" id="UP000241587"/>
    </source>
</evidence>
<keyword evidence="2" id="KW-1133">Transmembrane helix</keyword>
<name>A0A2T4GPI9_FUSCU</name>
<feature type="compositionally biased region" description="Low complexity" evidence="1">
    <location>
        <begin position="241"/>
        <end position="251"/>
    </location>
</feature>
<evidence type="ECO:0000313" key="3">
    <source>
        <dbReference type="EMBL" id="PTD05471.1"/>
    </source>
</evidence>
<dbReference type="PANTHER" id="PTHR37451:SF3">
    <property type="entry name" value="MARVEL DOMAIN-CONTAINING PROTEIN"/>
    <property type="match status" value="1"/>
</dbReference>
<dbReference type="AlphaFoldDB" id="A0A2T4GPI9"/>
<feature type="region of interest" description="Disordered" evidence="1">
    <location>
        <begin position="213"/>
        <end position="277"/>
    </location>
</feature>
<feature type="transmembrane region" description="Helical" evidence="2">
    <location>
        <begin position="20"/>
        <end position="38"/>
    </location>
</feature>
<keyword evidence="2" id="KW-0472">Membrane</keyword>
<accession>A0A2T4GPI9</accession>
<evidence type="ECO:0000256" key="1">
    <source>
        <dbReference type="SAM" id="MobiDB-lite"/>
    </source>
</evidence>
<sequence length="277" mass="30088">MQFNIDPDIVPNLKLGLHSFQIIISLVAWCLQIGVLNAKDAEVTGKNGWTFGVVRRHTPTVFPFSTSLDFPDHDPRWGRTRRFAQPHAMLAVDAAFTIIWLSAFATQASYNAAGQCGTACSISKGVVGCGVLVTILFGGTTFISLYTLNYYNNNNVLPGYDNRQVGSDNIDPDKAAFSMAPHGDEAYERVDMDDHEPASSAYGGGGYNNSSYNSNSRYGDANPYSADDDDPDRFGALPHETTPSSRTTPTSYANPTGGHPYEDVPAQFPAANYDRGH</sequence>
<protein>
    <recommendedName>
        <fullName evidence="5">MARVEL domain-containing protein</fullName>
    </recommendedName>
</protein>
<reference evidence="3 4" key="1">
    <citation type="submission" date="2018-02" db="EMBL/GenBank/DDBJ databases">
        <title>Fusarium culmorum secondary metabolites in fungal-bacterial-plant interactions.</title>
        <authorList>
            <person name="Schmidt R."/>
        </authorList>
    </citation>
    <scope>NUCLEOTIDE SEQUENCE [LARGE SCALE GENOMIC DNA]</scope>
    <source>
        <strain evidence="3 4">PV</strain>
    </source>
</reference>
<feature type="transmembrane region" description="Helical" evidence="2">
    <location>
        <begin position="125"/>
        <end position="148"/>
    </location>
</feature>
<dbReference type="PANTHER" id="PTHR37451">
    <property type="entry name" value="MARVEL DOMAIN"/>
    <property type="match status" value="1"/>
</dbReference>